<dbReference type="Proteomes" id="UP000726737">
    <property type="component" value="Unassembled WGS sequence"/>
</dbReference>
<sequence length="563" mass="62918">MSSTPALYPVFKNAGEYRASDIVSLPIHEFFKSTLPSEWRLSNFAAHKDAITVDQFVQSLSVIRRSGYGSINAFAGACQKYLKTEEGLVELGSARSIIEMRRAQEEAGKAESTYLFSMRGTYFKKFERVDEKRKSSALLAVPKRLRKGKVQDSNRPTLKVEEPWHALIQSAILSQFGHSTELPSLSGIPDPRNDSPVKAVLYYLALESLYTAVEGGDQNALIWKESLVALSGIWNLYSSRANELFGATRTREAKDICHIPDLEVHDAKLDAIIRPLLDMTEANKSVEDILDATYTLQVEKTEMRPYLDVLQTILKNVIKPLHGDETSSEADTMFVWANVFRDGLPLKTALDLSLGEQGCAATALSKSHLAPIFGTGSTPRKCDCLLKVAGQEVGNFEAKRAKASLEDVAMQRVKNMKINKSILLELEQFGLTCPPILNIHGLSASVFQIQKYQDIWIAGSACSPIVLPTKREEVPFFLEDSVFTLFNLLKYYDEYATKAREIKRRADYKRRAHQEVNIDGNETAAMAALEWEKVVFHTPSRPQTSKVQFLETQSGPSTVDDGY</sequence>
<proteinExistence type="predicted"/>
<accession>A0A9P6PTX9</accession>
<reference evidence="1" key="1">
    <citation type="journal article" date="2020" name="Fungal Divers.">
        <title>Resolving the Mortierellaceae phylogeny through synthesis of multi-gene phylogenetics and phylogenomics.</title>
        <authorList>
            <person name="Vandepol N."/>
            <person name="Liber J."/>
            <person name="Desiro A."/>
            <person name="Na H."/>
            <person name="Kennedy M."/>
            <person name="Barry K."/>
            <person name="Grigoriev I.V."/>
            <person name="Miller A.N."/>
            <person name="O'Donnell K."/>
            <person name="Stajich J.E."/>
            <person name="Bonito G."/>
        </authorList>
    </citation>
    <scope>NUCLEOTIDE SEQUENCE</scope>
    <source>
        <strain evidence="1">KOD948</strain>
    </source>
</reference>
<protein>
    <submittedName>
        <fullName evidence="1">Uncharacterized protein</fullName>
    </submittedName>
</protein>
<gene>
    <name evidence="1" type="ORF">BG011_006010</name>
</gene>
<comment type="caution">
    <text evidence="1">The sequence shown here is derived from an EMBL/GenBank/DDBJ whole genome shotgun (WGS) entry which is preliminary data.</text>
</comment>
<name>A0A9P6PTX9_9FUNG</name>
<evidence type="ECO:0000313" key="2">
    <source>
        <dbReference type="Proteomes" id="UP000726737"/>
    </source>
</evidence>
<keyword evidence="2" id="KW-1185">Reference proteome</keyword>
<dbReference type="EMBL" id="JAAAJA010000423">
    <property type="protein sequence ID" value="KAG0254037.1"/>
    <property type="molecule type" value="Genomic_DNA"/>
</dbReference>
<organism evidence="1 2">
    <name type="scientific">Mortierella polycephala</name>
    <dbReference type="NCBI Taxonomy" id="41804"/>
    <lineage>
        <taxon>Eukaryota</taxon>
        <taxon>Fungi</taxon>
        <taxon>Fungi incertae sedis</taxon>
        <taxon>Mucoromycota</taxon>
        <taxon>Mortierellomycotina</taxon>
        <taxon>Mortierellomycetes</taxon>
        <taxon>Mortierellales</taxon>
        <taxon>Mortierellaceae</taxon>
        <taxon>Mortierella</taxon>
    </lineage>
</organism>
<dbReference type="OrthoDB" id="2436906at2759"/>
<dbReference type="AlphaFoldDB" id="A0A9P6PTX9"/>
<evidence type="ECO:0000313" key="1">
    <source>
        <dbReference type="EMBL" id="KAG0254037.1"/>
    </source>
</evidence>